<organism evidence="2 3">
    <name type="scientific">Methylopila musalis</name>
    <dbReference type="NCBI Taxonomy" id="1134781"/>
    <lineage>
        <taxon>Bacteria</taxon>
        <taxon>Pseudomonadati</taxon>
        <taxon>Pseudomonadota</taxon>
        <taxon>Alphaproteobacteria</taxon>
        <taxon>Hyphomicrobiales</taxon>
        <taxon>Methylopilaceae</taxon>
        <taxon>Methylopila</taxon>
    </lineage>
</organism>
<reference evidence="3" key="1">
    <citation type="journal article" date="2019" name="Int. J. Syst. Evol. Microbiol.">
        <title>The Global Catalogue of Microorganisms (GCM) 10K type strain sequencing project: providing services to taxonomists for standard genome sequencing and annotation.</title>
        <authorList>
            <consortium name="The Broad Institute Genomics Platform"/>
            <consortium name="The Broad Institute Genome Sequencing Center for Infectious Disease"/>
            <person name="Wu L."/>
            <person name="Ma J."/>
        </authorList>
    </citation>
    <scope>NUCLEOTIDE SEQUENCE [LARGE SCALE GENOMIC DNA]</scope>
    <source>
        <strain evidence="3">CCUG 61696</strain>
    </source>
</reference>
<keyword evidence="1" id="KW-1133">Transmembrane helix</keyword>
<name>A0ABW3Z420_9HYPH</name>
<accession>A0ABW3Z420</accession>
<evidence type="ECO:0000313" key="2">
    <source>
        <dbReference type="EMBL" id="MFD1330972.1"/>
    </source>
</evidence>
<feature type="transmembrane region" description="Helical" evidence="1">
    <location>
        <begin position="20"/>
        <end position="45"/>
    </location>
</feature>
<dbReference type="EMBL" id="JBHTMX010000010">
    <property type="protein sequence ID" value="MFD1330972.1"/>
    <property type="molecule type" value="Genomic_DNA"/>
</dbReference>
<gene>
    <name evidence="2" type="ORF">ACFQ4O_03075</name>
</gene>
<sequence>MAYVTHGSYRPYRVSRVNAAPLSSGAVVAALATAAAALLIMALAFDVGATVSSGKGDRLAAPTVAAASSTAAPGAYVHDVGQRTTTVARDATIPLSPQSPLANAAE</sequence>
<dbReference type="Proteomes" id="UP001597171">
    <property type="component" value="Unassembled WGS sequence"/>
</dbReference>
<keyword evidence="1" id="KW-0812">Transmembrane</keyword>
<evidence type="ECO:0000313" key="3">
    <source>
        <dbReference type="Proteomes" id="UP001597171"/>
    </source>
</evidence>
<protein>
    <submittedName>
        <fullName evidence="2">Uncharacterized protein</fullName>
    </submittedName>
</protein>
<keyword evidence="1" id="KW-0472">Membrane</keyword>
<proteinExistence type="predicted"/>
<keyword evidence="3" id="KW-1185">Reference proteome</keyword>
<comment type="caution">
    <text evidence="2">The sequence shown here is derived from an EMBL/GenBank/DDBJ whole genome shotgun (WGS) entry which is preliminary data.</text>
</comment>
<dbReference type="RefSeq" id="WP_378774172.1">
    <property type="nucleotide sequence ID" value="NZ_JBHTMX010000010.1"/>
</dbReference>
<evidence type="ECO:0000256" key="1">
    <source>
        <dbReference type="SAM" id="Phobius"/>
    </source>
</evidence>